<evidence type="ECO:0000313" key="3">
    <source>
        <dbReference type="RefSeq" id="XP_022773860.1"/>
    </source>
</evidence>
<dbReference type="OrthoDB" id="1934555at2759"/>
<proteinExistence type="predicted"/>
<dbReference type="Proteomes" id="UP000515121">
    <property type="component" value="Unplaced"/>
</dbReference>
<sequence>MGSEAECETTPPKLSLFSFPGKAKEPSWMITSPIHTLVSVPFQWEEAPGKPRPCPSTSDTTISQSEPNAGRCLELPPRLLAEAKVANVPSPKTVLDGPEEGRFVSYTLSFRKSGSFRSPDNKMVNKEKVMFGSSRWGSFRKAGRVLQGSFDFSTPVSDGGDDAEVKITRARRKGSLLSLSQARPHVLASIYESFKQVVPWRRGQEKMKKKDS</sequence>
<reference evidence="3" key="1">
    <citation type="submission" date="2025-08" db="UniProtKB">
        <authorList>
            <consortium name="RefSeq"/>
        </authorList>
    </citation>
    <scope>IDENTIFICATION</scope>
    <source>
        <tissue evidence="3">Fruit stalk</tissue>
    </source>
</reference>
<feature type="compositionally biased region" description="Polar residues" evidence="1">
    <location>
        <begin position="55"/>
        <end position="67"/>
    </location>
</feature>
<dbReference type="KEGG" id="dzi:111316109"/>
<evidence type="ECO:0000313" key="2">
    <source>
        <dbReference type="Proteomes" id="UP000515121"/>
    </source>
</evidence>
<dbReference type="GeneID" id="111316109"/>
<keyword evidence="2" id="KW-1185">Reference proteome</keyword>
<feature type="region of interest" description="Disordered" evidence="1">
    <location>
        <begin position="46"/>
        <end position="71"/>
    </location>
</feature>
<dbReference type="PANTHER" id="PTHR34371">
    <property type="entry name" value="OS01G0551000 PROTEIN"/>
    <property type="match status" value="1"/>
</dbReference>
<name>A0A6P6B9W9_DURZI</name>
<dbReference type="RefSeq" id="XP_022773860.1">
    <property type="nucleotide sequence ID" value="XM_022918125.1"/>
</dbReference>
<dbReference type="PANTHER" id="PTHR34371:SF6">
    <property type="entry name" value="MEMBRANE-ASSOCIATED KINASE REGULATOR 6"/>
    <property type="match status" value="1"/>
</dbReference>
<evidence type="ECO:0000256" key="1">
    <source>
        <dbReference type="SAM" id="MobiDB-lite"/>
    </source>
</evidence>
<organism evidence="2 3">
    <name type="scientific">Durio zibethinus</name>
    <name type="common">Durian</name>
    <dbReference type="NCBI Taxonomy" id="66656"/>
    <lineage>
        <taxon>Eukaryota</taxon>
        <taxon>Viridiplantae</taxon>
        <taxon>Streptophyta</taxon>
        <taxon>Embryophyta</taxon>
        <taxon>Tracheophyta</taxon>
        <taxon>Spermatophyta</taxon>
        <taxon>Magnoliopsida</taxon>
        <taxon>eudicotyledons</taxon>
        <taxon>Gunneridae</taxon>
        <taxon>Pentapetalae</taxon>
        <taxon>rosids</taxon>
        <taxon>malvids</taxon>
        <taxon>Malvales</taxon>
        <taxon>Malvaceae</taxon>
        <taxon>Helicteroideae</taxon>
        <taxon>Durio</taxon>
    </lineage>
</organism>
<protein>
    <submittedName>
        <fullName evidence="3">Uncharacterized protein At4g00950-like</fullName>
    </submittedName>
</protein>
<gene>
    <name evidence="3" type="primary">LOC111316109</name>
</gene>
<accession>A0A6P6B9W9</accession>
<dbReference type="AlphaFoldDB" id="A0A6P6B9W9"/>